<proteinExistence type="predicted"/>
<evidence type="ECO:0000313" key="2">
    <source>
        <dbReference type="Proteomes" id="UP000053820"/>
    </source>
</evidence>
<keyword evidence="2" id="KW-1185">Reference proteome</keyword>
<dbReference type="EMBL" id="KN839846">
    <property type="protein sequence ID" value="KIJ64633.1"/>
    <property type="molecule type" value="Genomic_DNA"/>
</dbReference>
<sequence length="204" mass="22951">MMEMEKMPLPRRPAARRVAACNPFAAANATKKLVSRYESPRPIRPRVFQDEKNRRGVAELDSSLEAAIDYRSDTPTTQSLAHKQRFKKIRLIPNEAQVNDVGAWTAGIRVGERYESAATLVTRSESCPVTAWRNNITLKADIKIKPVDWLIERLANVGAERTEQLLIRRSGDDSMARPELDTQKRISPDECGKPVICAIEARLA</sequence>
<accession>A0A0C9W9X5</accession>
<gene>
    <name evidence="1" type="ORF">HYDPIDRAFT_167902</name>
</gene>
<dbReference type="Proteomes" id="UP000053820">
    <property type="component" value="Unassembled WGS sequence"/>
</dbReference>
<reference evidence="1 2" key="1">
    <citation type="submission" date="2014-04" db="EMBL/GenBank/DDBJ databases">
        <title>Evolutionary Origins and Diversification of the Mycorrhizal Mutualists.</title>
        <authorList>
            <consortium name="DOE Joint Genome Institute"/>
            <consortium name="Mycorrhizal Genomics Consortium"/>
            <person name="Kohler A."/>
            <person name="Kuo A."/>
            <person name="Nagy L.G."/>
            <person name="Floudas D."/>
            <person name="Copeland A."/>
            <person name="Barry K.W."/>
            <person name="Cichocki N."/>
            <person name="Veneault-Fourrey C."/>
            <person name="LaButti K."/>
            <person name="Lindquist E.A."/>
            <person name="Lipzen A."/>
            <person name="Lundell T."/>
            <person name="Morin E."/>
            <person name="Murat C."/>
            <person name="Riley R."/>
            <person name="Ohm R."/>
            <person name="Sun H."/>
            <person name="Tunlid A."/>
            <person name="Henrissat B."/>
            <person name="Grigoriev I.V."/>
            <person name="Hibbett D.S."/>
            <person name="Martin F."/>
        </authorList>
    </citation>
    <scope>NUCLEOTIDE SEQUENCE [LARGE SCALE GENOMIC DNA]</scope>
    <source>
        <strain evidence="1 2">MD-312</strain>
    </source>
</reference>
<organism evidence="1 2">
    <name type="scientific">Hydnomerulius pinastri MD-312</name>
    <dbReference type="NCBI Taxonomy" id="994086"/>
    <lineage>
        <taxon>Eukaryota</taxon>
        <taxon>Fungi</taxon>
        <taxon>Dikarya</taxon>
        <taxon>Basidiomycota</taxon>
        <taxon>Agaricomycotina</taxon>
        <taxon>Agaricomycetes</taxon>
        <taxon>Agaricomycetidae</taxon>
        <taxon>Boletales</taxon>
        <taxon>Boletales incertae sedis</taxon>
        <taxon>Leucogyrophana</taxon>
    </lineage>
</organism>
<dbReference type="AlphaFoldDB" id="A0A0C9W9X5"/>
<evidence type="ECO:0000313" key="1">
    <source>
        <dbReference type="EMBL" id="KIJ64633.1"/>
    </source>
</evidence>
<protein>
    <submittedName>
        <fullName evidence="1">Uncharacterized protein</fullName>
    </submittedName>
</protein>
<dbReference type="HOGENOM" id="CLU_1343421_0_0_1"/>
<name>A0A0C9W9X5_9AGAM</name>